<protein>
    <submittedName>
        <fullName evidence="2">PAP2 superfamily</fullName>
    </submittedName>
    <submittedName>
        <fullName evidence="4">Phosphatase PAP2 family protein</fullName>
    </submittedName>
</protein>
<name>A0A173R993_ANAHA</name>
<dbReference type="Proteomes" id="UP001243496">
    <property type="component" value="Chromosome"/>
</dbReference>
<dbReference type="OrthoDB" id="9790723at2"/>
<dbReference type="EMBL" id="CP132968">
    <property type="protein sequence ID" value="WMD17184.1"/>
    <property type="molecule type" value="Genomic_DNA"/>
</dbReference>
<evidence type="ECO:0000313" key="4">
    <source>
        <dbReference type="EMBL" id="WMD17184.1"/>
    </source>
</evidence>
<dbReference type="EMBL" id="CYXY01000002">
    <property type="protein sequence ID" value="CUM74544.1"/>
    <property type="molecule type" value="Genomic_DNA"/>
</dbReference>
<evidence type="ECO:0000313" key="2">
    <source>
        <dbReference type="EMBL" id="CUM74544.1"/>
    </source>
</evidence>
<dbReference type="EMBL" id="CZAU01000044">
    <property type="protein sequence ID" value="CUQ13469.1"/>
    <property type="molecule type" value="Genomic_DNA"/>
</dbReference>
<dbReference type="GeneID" id="92740438"/>
<dbReference type="InterPro" id="IPR036938">
    <property type="entry name" value="PAP2/HPO_sf"/>
</dbReference>
<evidence type="ECO:0000313" key="5">
    <source>
        <dbReference type="Proteomes" id="UP000095553"/>
    </source>
</evidence>
<feature type="transmembrane region" description="Helical" evidence="1">
    <location>
        <begin position="56"/>
        <end position="75"/>
    </location>
</feature>
<evidence type="ECO:0000313" key="3">
    <source>
        <dbReference type="EMBL" id="CUQ13469.1"/>
    </source>
</evidence>
<keyword evidence="1" id="KW-0472">Membrane</keyword>
<dbReference type="Proteomes" id="UP000095553">
    <property type="component" value="Unassembled WGS sequence"/>
</dbReference>
<feature type="transmembrane region" description="Helical" evidence="1">
    <location>
        <begin position="87"/>
        <end position="105"/>
    </location>
</feature>
<evidence type="ECO:0000256" key="1">
    <source>
        <dbReference type="SAM" id="Phobius"/>
    </source>
</evidence>
<evidence type="ECO:0000313" key="6">
    <source>
        <dbReference type="Proteomes" id="UP000095564"/>
    </source>
</evidence>
<reference evidence="4" key="2">
    <citation type="submission" date="2023-08" db="EMBL/GenBank/DDBJ databases">
        <title>Complete Genome Sequences of butyrate producing Anaerostipes hadrus strains BA1 and GIF7 isolated from the terminal ileum of a healthy lean male.</title>
        <authorList>
            <person name="Low A."/>
            <person name="Sheludchenko M."/>
            <person name="Cheng H.E."/>
            <person name="Koh X.Q."/>
            <person name="Lee J."/>
        </authorList>
    </citation>
    <scope>NUCLEOTIDE SEQUENCE</scope>
    <source>
        <strain evidence="4">BA1</strain>
    </source>
</reference>
<dbReference type="AlphaFoldDB" id="A0A173R993"/>
<sequence>MRTKLNEIIKNGHLGMIAVFFIVYMITFSYIEDRDVHHYIIHTTIDDQIPFCEYFIVPYLLWFLFVAVTVFYFMFFNKNQWKEYYQLIITLGTGMTLFLIISLVFPNGQDLRPVLTGDSIFIKAVQMIYHTDTPTNVLPSIHVFNSLACCVAILKNQRKYKKSTDTACVVLTILIIMSTMFLKQHSVVDVVLAALMYTGCYRIIYGNELWSQNAFRTSIFSDHS</sequence>
<keyword evidence="1" id="KW-1133">Transmembrane helix</keyword>
<dbReference type="RefSeq" id="WP_008394339.1">
    <property type="nucleotide sequence ID" value="NC_021016.1"/>
</dbReference>
<organism evidence="2 5">
    <name type="scientific">Anaerostipes hadrus</name>
    <dbReference type="NCBI Taxonomy" id="649756"/>
    <lineage>
        <taxon>Bacteria</taxon>
        <taxon>Bacillati</taxon>
        <taxon>Bacillota</taxon>
        <taxon>Clostridia</taxon>
        <taxon>Lachnospirales</taxon>
        <taxon>Lachnospiraceae</taxon>
        <taxon>Anaerostipes</taxon>
    </lineage>
</organism>
<gene>
    <name evidence="3" type="ORF">ERS852520_03150</name>
    <name evidence="2" type="ORF">ERS852571_00331</name>
    <name evidence="4" type="ORF">RBI15_03495</name>
</gene>
<feature type="transmembrane region" description="Helical" evidence="1">
    <location>
        <begin position="166"/>
        <end position="182"/>
    </location>
</feature>
<dbReference type="SUPFAM" id="SSF48317">
    <property type="entry name" value="Acid phosphatase/Vanadium-dependent haloperoxidase"/>
    <property type="match status" value="1"/>
</dbReference>
<feature type="transmembrane region" description="Helical" evidence="1">
    <location>
        <begin position="12"/>
        <end position="31"/>
    </location>
</feature>
<feature type="transmembrane region" description="Helical" evidence="1">
    <location>
        <begin position="137"/>
        <end position="154"/>
    </location>
</feature>
<reference evidence="5 6" key="1">
    <citation type="submission" date="2015-09" db="EMBL/GenBank/DDBJ databases">
        <authorList>
            <consortium name="Pathogen Informatics"/>
        </authorList>
    </citation>
    <scope>NUCLEOTIDE SEQUENCE [LARGE SCALE GENOMIC DNA]</scope>
    <source>
        <strain evidence="3 6">2789STDY5834908</strain>
        <strain evidence="2 5">2789STDY5834959</strain>
    </source>
</reference>
<accession>A0A173R993</accession>
<keyword evidence="1" id="KW-0812">Transmembrane</keyword>
<proteinExistence type="predicted"/>
<dbReference type="GO" id="GO:0016020">
    <property type="term" value="C:membrane"/>
    <property type="evidence" value="ECO:0007669"/>
    <property type="project" value="UniProtKB-SubCell"/>
</dbReference>
<dbReference type="Proteomes" id="UP000095564">
    <property type="component" value="Unassembled WGS sequence"/>
</dbReference>